<dbReference type="GeneID" id="4847849"/>
<evidence type="ECO:0000256" key="1">
    <source>
        <dbReference type="ARBA" id="ARBA00001771"/>
    </source>
</evidence>
<comment type="cofactor">
    <cofactor evidence="2 11">
        <name>Mg(2+)</name>
        <dbReference type="ChEBI" id="CHEBI:18420"/>
    </cofactor>
</comment>
<comment type="catalytic activity">
    <reaction evidence="1 11">
        <text>5-(2-hydroxyethyl)-4-methylthiazole + ATP = 4-methyl-5-(2-phosphooxyethyl)-thiazole + ADP + H(+)</text>
        <dbReference type="Rhea" id="RHEA:24212"/>
        <dbReference type="ChEBI" id="CHEBI:15378"/>
        <dbReference type="ChEBI" id="CHEBI:17957"/>
        <dbReference type="ChEBI" id="CHEBI:30616"/>
        <dbReference type="ChEBI" id="CHEBI:58296"/>
        <dbReference type="ChEBI" id="CHEBI:456216"/>
        <dbReference type="EC" id="2.7.1.50"/>
    </reaction>
</comment>
<feature type="binding site" evidence="11">
    <location>
        <position position="58"/>
    </location>
    <ligand>
        <name>substrate</name>
    </ligand>
</feature>
<feature type="binding site" evidence="11">
    <location>
        <position position="180"/>
    </location>
    <ligand>
        <name>ATP</name>
        <dbReference type="ChEBI" id="CHEBI:30616"/>
    </ligand>
</feature>
<evidence type="ECO:0000256" key="7">
    <source>
        <dbReference type="ARBA" id="ARBA00022777"/>
    </source>
</evidence>
<feature type="binding site" evidence="11">
    <location>
        <position position="207"/>
    </location>
    <ligand>
        <name>substrate</name>
    </ligand>
</feature>
<reference evidence="12" key="1">
    <citation type="submission" date="2022-10" db="EMBL/GenBank/DDBJ databases">
        <title>Complete genome of Methanoculleus submarinus DSM 15122.</title>
        <authorList>
            <person name="Chen S.-C."/>
            <person name="Lai S.-J."/>
            <person name="You Y.-T."/>
        </authorList>
    </citation>
    <scope>NUCLEOTIDE SEQUENCE</scope>
    <source>
        <strain evidence="12">DSM 15122</strain>
    </source>
</reference>
<sequence>MPDNTREGSSARFVDGAIPAGLLAAVRSQRPLVHHITNGVTINDCANITICAGAAPVMAEAPEEVAGMVAAAGALVLNIGTLSAAQVEAMLIAGRRANELGIPVVLDPVGVGATEFRTATARKLLDTLDIAVLKGNAGEIGVLAGTGGSVRGVDSGGVAGDPVETARECARSTGTVVSMTGAVDVVTDGSRVFLVGNGNPAMDRLSGTGCMASSVTAAFVAVAEDYAVASAAALAAFGLAGEWGAAGARGPYTFRTALFDELAGLSPDDLAGHARIEER</sequence>
<dbReference type="RefSeq" id="WP_011843117.1">
    <property type="nucleotide sequence ID" value="NZ_CP109831.1"/>
</dbReference>
<keyword evidence="5 11" id="KW-0479">Metal-binding</keyword>
<protein>
    <recommendedName>
        <fullName evidence="11">Hydroxyethylthiazole kinase</fullName>
        <ecNumber evidence="11">2.7.1.50</ecNumber>
    </recommendedName>
    <alternativeName>
        <fullName evidence="11">4-methyl-5-beta-hydroxyethylthiazole kinase</fullName>
        <shortName evidence="11">TH kinase</shortName>
        <shortName evidence="11">Thz kinase</shortName>
    </alternativeName>
</protein>
<evidence type="ECO:0000256" key="6">
    <source>
        <dbReference type="ARBA" id="ARBA00022741"/>
    </source>
</evidence>
<dbReference type="CDD" id="cd01170">
    <property type="entry name" value="THZ_kinase"/>
    <property type="match status" value="1"/>
</dbReference>
<name>A0AAX3E608_9EURY</name>
<keyword evidence="9 11" id="KW-0460">Magnesium</keyword>
<keyword evidence="6 11" id="KW-0547">Nucleotide-binding</keyword>
<dbReference type="EMBL" id="CP109831">
    <property type="protein sequence ID" value="UYU17664.1"/>
    <property type="molecule type" value="Genomic_DNA"/>
</dbReference>
<dbReference type="KEGG" id="msum:OH143_08065"/>
<evidence type="ECO:0000256" key="5">
    <source>
        <dbReference type="ARBA" id="ARBA00022723"/>
    </source>
</evidence>
<keyword evidence="8 11" id="KW-0067">ATP-binding</keyword>
<proteinExistence type="inferred from homology"/>
<evidence type="ECO:0000256" key="4">
    <source>
        <dbReference type="ARBA" id="ARBA00022679"/>
    </source>
</evidence>
<evidence type="ECO:0000256" key="10">
    <source>
        <dbReference type="ARBA" id="ARBA00022977"/>
    </source>
</evidence>
<keyword evidence="13" id="KW-1185">Reference proteome</keyword>
<dbReference type="PIRSF" id="PIRSF000513">
    <property type="entry name" value="Thz_kinase"/>
    <property type="match status" value="1"/>
</dbReference>
<evidence type="ECO:0000256" key="3">
    <source>
        <dbReference type="ARBA" id="ARBA00004868"/>
    </source>
</evidence>
<evidence type="ECO:0000313" key="12">
    <source>
        <dbReference type="EMBL" id="UYU17664.1"/>
    </source>
</evidence>
<dbReference type="InterPro" id="IPR029056">
    <property type="entry name" value="Ribokinase-like"/>
</dbReference>
<feature type="binding site" evidence="11">
    <location>
        <position position="134"/>
    </location>
    <ligand>
        <name>ATP</name>
        <dbReference type="ChEBI" id="CHEBI:30616"/>
    </ligand>
</feature>
<keyword evidence="7 11" id="KW-0418">Kinase</keyword>
<dbReference type="NCBIfam" id="TIGR00694">
    <property type="entry name" value="thiM"/>
    <property type="match status" value="1"/>
</dbReference>
<dbReference type="GO" id="GO:0009229">
    <property type="term" value="P:thiamine diphosphate biosynthetic process"/>
    <property type="evidence" value="ECO:0007669"/>
    <property type="project" value="UniProtKB-UniRule"/>
</dbReference>
<gene>
    <name evidence="11 12" type="primary">thiM</name>
    <name evidence="12" type="ORF">OH143_08065</name>
</gene>
<comment type="pathway">
    <text evidence="3 11">Cofactor biosynthesis; thiamine diphosphate biosynthesis; 4-methyl-5-(2-phosphoethyl)-thiazole from 5-(2-hydroxyethyl)-4-methylthiazole: step 1/1.</text>
</comment>
<evidence type="ECO:0000256" key="11">
    <source>
        <dbReference type="HAMAP-Rule" id="MF_00228"/>
    </source>
</evidence>
<accession>A0AAX3E608</accession>
<dbReference type="GO" id="GO:0004417">
    <property type="term" value="F:hydroxyethylthiazole kinase activity"/>
    <property type="evidence" value="ECO:0007669"/>
    <property type="project" value="UniProtKB-UniRule"/>
</dbReference>
<dbReference type="HAMAP" id="MF_00228">
    <property type="entry name" value="Thz_kinase"/>
    <property type="match status" value="1"/>
</dbReference>
<keyword evidence="4 11" id="KW-0808">Transferase</keyword>
<evidence type="ECO:0000313" key="13">
    <source>
        <dbReference type="Proteomes" id="UP001156196"/>
    </source>
</evidence>
<dbReference type="AlphaFoldDB" id="A0AAX3E608"/>
<comment type="function">
    <text evidence="11">Catalyzes the phosphorylation of the hydroxyl group of 4-methyl-5-beta-hydroxyethylthiazole (THZ).</text>
</comment>
<dbReference type="Pfam" id="PF02110">
    <property type="entry name" value="HK"/>
    <property type="match status" value="1"/>
</dbReference>
<organism evidence="12 13">
    <name type="scientific">Methanoculleus submarinus</name>
    <dbReference type="NCBI Taxonomy" id="204050"/>
    <lineage>
        <taxon>Archaea</taxon>
        <taxon>Methanobacteriati</taxon>
        <taxon>Methanobacteriota</taxon>
        <taxon>Stenosarchaea group</taxon>
        <taxon>Methanomicrobia</taxon>
        <taxon>Methanomicrobiales</taxon>
        <taxon>Methanomicrobiaceae</taxon>
        <taxon>Methanoculleus</taxon>
    </lineage>
</organism>
<dbReference type="InterPro" id="IPR000417">
    <property type="entry name" value="Hyethyz_kinase"/>
</dbReference>
<dbReference type="NCBIfam" id="NF006830">
    <property type="entry name" value="PRK09355.1"/>
    <property type="match status" value="1"/>
</dbReference>
<keyword evidence="10 11" id="KW-0784">Thiamine biosynthesis</keyword>
<dbReference type="Gene3D" id="3.40.1190.20">
    <property type="match status" value="1"/>
</dbReference>
<evidence type="ECO:0000256" key="9">
    <source>
        <dbReference type="ARBA" id="ARBA00022842"/>
    </source>
</evidence>
<evidence type="ECO:0000256" key="8">
    <source>
        <dbReference type="ARBA" id="ARBA00022840"/>
    </source>
</evidence>
<dbReference type="SMR" id="A0AAX3E608"/>
<dbReference type="GO" id="GO:0009228">
    <property type="term" value="P:thiamine biosynthetic process"/>
    <property type="evidence" value="ECO:0007669"/>
    <property type="project" value="UniProtKB-KW"/>
</dbReference>
<dbReference type="GO" id="GO:0005524">
    <property type="term" value="F:ATP binding"/>
    <property type="evidence" value="ECO:0007669"/>
    <property type="project" value="UniProtKB-UniRule"/>
</dbReference>
<dbReference type="GeneID" id="76730839"/>
<dbReference type="EC" id="2.7.1.50" evidence="11"/>
<dbReference type="Proteomes" id="UP001156196">
    <property type="component" value="Chromosome"/>
</dbReference>
<evidence type="ECO:0000256" key="2">
    <source>
        <dbReference type="ARBA" id="ARBA00001946"/>
    </source>
</evidence>
<comment type="similarity">
    <text evidence="11">Belongs to the Thz kinase family.</text>
</comment>
<dbReference type="GO" id="GO:0000287">
    <property type="term" value="F:magnesium ion binding"/>
    <property type="evidence" value="ECO:0007669"/>
    <property type="project" value="UniProtKB-UniRule"/>
</dbReference>
<dbReference type="SUPFAM" id="SSF53613">
    <property type="entry name" value="Ribokinase-like"/>
    <property type="match status" value="1"/>
</dbReference>
<dbReference type="PRINTS" id="PR01099">
    <property type="entry name" value="HYETHTZKNASE"/>
</dbReference>